<keyword evidence="3" id="KW-1185">Reference proteome</keyword>
<accession>A0ABX8WKL1</accession>
<organism evidence="2 3">
    <name type="scientific">Lysobacter soyae</name>
    <dbReference type="NCBI Taxonomy" id="2764185"/>
    <lineage>
        <taxon>Bacteria</taxon>
        <taxon>Pseudomonadati</taxon>
        <taxon>Pseudomonadota</taxon>
        <taxon>Gammaproteobacteria</taxon>
        <taxon>Lysobacterales</taxon>
        <taxon>Lysobacteraceae</taxon>
        <taxon>Lysobacter</taxon>
    </lineage>
</organism>
<proteinExistence type="predicted"/>
<sequence>MPRSPDNSSTRNSRPDTGSILWGIVLFFALLAANAILATLIYAVINALGMGYSRDALFISAMPVLLFVGTLIVLLAKRKTRTAIGVAVPFLIAVALVAFGLVATFGKLASLGIR</sequence>
<dbReference type="Proteomes" id="UP000824755">
    <property type="component" value="Chromosome"/>
</dbReference>
<protein>
    <submittedName>
        <fullName evidence="2">Uncharacterized protein</fullName>
    </submittedName>
</protein>
<dbReference type="RefSeq" id="WP_220378954.1">
    <property type="nucleotide sequence ID" value="NZ_CP080544.1"/>
</dbReference>
<gene>
    <name evidence="2" type="ORF">H8L67_05970</name>
</gene>
<keyword evidence="1" id="KW-0472">Membrane</keyword>
<reference evidence="2 3" key="1">
    <citation type="submission" date="2021-08" db="EMBL/GenBank/DDBJ databases">
        <title>Lysobacter sp. strain CJ11 Genome sequencing and assembly.</title>
        <authorList>
            <person name="Kim I."/>
        </authorList>
    </citation>
    <scope>NUCLEOTIDE SEQUENCE [LARGE SCALE GENOMIC DNA]</scope>
    <source>
        <strain evidence="2 3">CJ11</strain>
    </source>
</reference>
<keyword evidence="1" id="KW-1133">Transmembrane helix</keyword>
<evidence type="ECO:0000313" key="2">
    <source>
        <dbReference type="EMBL" id="QYR52167.1"/>
    </source>
</evidence>
<evidence type="ECO:0000256" key="1">
    <source>
        <dbReference type="SAM" id="Phobius"/>
    </source>
</evidence>
<name>A0ABX8WKL1_9GAMM</name>
<feature type="transmembrane region" description="Helical" evidence="1">
    <location>
        <begin position="57"/>
        <end position="76"/>
    </location>
</feature>
<dbReference type="EMBL" id="CP080544">
    <property type="protein sequence ID" value="QYR52167.1"/>
    <property type="molecule type" value="Genomic_DNA"/>
</dbReference>
<evidence type="ECO:0000313" key="3">
    <source>
        <dbReference type="Proteomes" id="UP000824755"/>
    </source>
</evidence>
<feature type="transmembrane region" description="Helical" evidence="1">
    <location>
        <begin position="83"/>
        <end position="105"/>
    </location>
</feature>
<keyword evidence="1" id="KW-0812">Transmembrane</keyword>
<feature type="transmembrane region" description="Helical" evidence="1">
    <location>
        <begin position="20"/>
        <end position="45"/>
    </location>
</feature>